<gene>
    <name evidence="3" type="ORF">SAMN04488028_10176</name>
</gene>
<reference evidence="4" key="1">
    <citation type="submission" date="2016-11" db="EMBL/GenBank/DDBJ databases">
        <authorList>
            <person name="Varghese N."/>
            <person name="Submissions S."/>
        </authorList>
    </citation>
    <scope>NUCLEOTIDE SEQUENCE [LARGE SCALE GENOMIC DNA]</scope>
    <source>
        <strain evidence="4">DSM 26134</strain>
    </source>
</reference>
<accession>A0A1M6J7Q6</accession>
<dbReference type="Proteomes" id="UP000184474">
    <property type="component" value="Unassembled WGS sequence"/>
</dbReference>
<name>A0A1M6J7Q6_REIAG</name>
<dbReference type="SUPFAM" id="SSF52499">
    <property type="entry name" value="Isochorismatase-like hydrolases"/>
    <property type="match status" value="1"/>
</dbReference>
<dbReference type="Gene3D" id="3.40.50.850">
    <property type="entry name" value="Isochorismatase-like"/>
    <property type="match status" value="1"/>
</dbReference>
<dbReference type="RefSeq" id="WP_073118393.1">
    <property type="nucleotide sequence ID" value="NZ_FRAA01000001.1"/>
</dbReference>
<dbReference type="EMBL" id="FRAA01000001">
    <property type="protein sequence ID" value="SHJ42710.1"/>
    <property type="molecule type" value="Genomic_DNA"/>
</dbReference>
<proteinExistence type="predicted"/>
<dbReference type="Pfam" id="PF00857">
    <property type="entry name" value="Isochorismatase"/>
    <property type="match status" value="1"/>
</dbReference>
<dbReference type="InterPro" id="IPR036380">
    <property type="entry name" value="Isochorismatase-like_sf"/>
</dbReference>
<dbReference type="AlphaFoldDB" id="A0A1M6J7Q6"/>
<dbReference type="CDD" id="cd00431">
    <property type="entry name" value="cysteine_hydrolases"/>
    <property type="match status" value="1"/>
</dbReference>
<organism evidence="3 4">
    <name type="scientific">Reichenbachiella agariperforans</name>
    <dbReference type="NCBI Taxonomy" id="156994"/>
    <lineage>
        <taxon>Bacteria</taxon>
        <taxon>Pseudomonadati</taxon>
        <taxon>Bacteroidota</taxon>
        <taxon>Cytophagia</taxon>
        <taxon>Cytophagales</taxon>
        <taxon>Reichenbachiellaceae</taxon>
        <taxon>Reichenbachiella</taxon>
    </lineage>
</organism>
<evidence type="ECO:0000313" key="3">
    <source>
        <dbReference type="EMBL" id="SHJ42710.1"/>
    </source>
</evidence>
<dbReference type="InterPro" id="IPR000868">
    <property type="entry name" value="Isochorismatase-like_dom"/>
</dbReference>
<protein>
    <submittedName>
        <fullName evidence="3">Nicotinamidase-related amidase</fullName>
    </submittedName>
</protein>
<keyword evidence="4" id="KW-1185">Reference proteome</keyword>
<dbReference type="PANTHER" id="PTHR43540">
    <property type="entry name" value="PEROXYUREIDOACRYLATE/UREIDOACRYLATE AMIDOHYDROLASE-RELATED"/>
    <property type="match status" value="1"/>
</dbReference>
<evidence type="ECO:0000313" key="4">
    <source>
        <dbReference type="Proteomes" id="UP000184474"/>
    </source>
</evidence>
<dbReference type="STRING" id="156994.SAMN04488028_10176"/>
<keyword evidence="1" id="KW-0378">Hydrolase</keyword>
<dbReference type="InterPro" id="IPR050272">
    <property type="entry name" value="Isochorismatase-like_hydrls"/>
</dbReference>
<evidence type="ECO:0000256" key="1">
    <source>
        <dbReference type="ARBA" id="ARBA00022801"/>
    </source>
</evidence>
<feature type="domain" description="Isochorismatase-like" evidence="2">
    <location>
        <begin position="82"/>
        <end position="234"/>
    </location>
</feature>
<dbReference type="PANTHER" id="PTHR43540:SF1">
    <property type="entry name" value="ISOCHORISMATASE HYDROLASE"/>
    <property type="match status" value="1"/>
</dbReference>
<sequence length="260" mass="29271">MKEFDRDLRPEDSLDPLKQYYHELVDDSSVQRKNDLEHLEVALLIIDIQYLDAARGYGVFKDVATSGIPVEQQEYYFDTLNSYVLPNVQRLLKTFRDKKIEVIHTRIQAMTQDGRDRSNGHKRLGLLAAPGSKEADFLPEVAPQGDEIVVNKTASGVFSSTNLNYILQNLRVNELIVAGVYTNECVETTIRDACDLGYLVTMVEDACTTVTPELQQGTINSLKNRYASVLTTDEIVKRFKGVEKQDVNPDALSLNKGIIL</sequence>
<evidence type="ECO:0000259" key="2">
    <source>
        <dbReference type="Pfam" id="PF00857"/>
    </source>
</evidence>
<dbReference type="GO" id="GO:0016787">
    <property type="term" value="F:hydrolase activity"/>
    <property type="evidence" value="ECO:0007669"/>
    <property type="project" value="UniProtKB-KW"/>
</dbReference>